<reference evidence="1 2" key="1">
    <citation type="submission" date="2024-02" db="EMBL/GenBank/DDBJ databases">
        <title>Rhodopirellula caenicola NBRC 110016.</title>
        <authorList>
            <person name="Ichikawa N."/>
            <person name="Katano-Makiyama Y."/>
            <person name="Hidaka K."/>
        </authorList>
    </citation>
    <scope>NUCLEOTIDE SEQUENCE [LARGE SCALE GENOMIC DNA]</scope>
    <source>
        <strain evidence="1 2">NBRC 110016</strain>
    </source>
</reference>
<evidence type="ECO:0000313" key="2">
    <source>
        <dbReference type="Proteomes" id="UP001416858"/>
    </source>
</evidence>
<accession>A0ABP9VTT3</accession>
<keyword evidence="2" id="KW-1185">Reference proteome</keyword>
<comment type="caution">
    <text evidence="1">The sequence shown here is derived from an EMBL/GenBank/DDBJ whole genome shotgun (WGS) entry which is preliminary data.</text>
</comment>
<gene>
    <name evidence="1" type="ORF">Rcae01_04016</name>
</gene>
<dbReference type="RefSeq" id="WP_345685329.1">
    <property type="nucleotide sequence ID" value="NZ_BAABRO010000010.1"/>
</dbReference>
<protein>
    <submittedName>
        <fullName evidence="1">Uncharacterized protein</fullName>
    </submittedName>
</protein>
<organism evidence="1 2">
    <name type="scientific">Novipirellula caenicola</name>
    <dbReference type="NCBI Taxonomy" id="1536901"/>
    <lineage>
        <taxon>Bacteria</taxon>
        <taxon>Pseudomonadati</taxon>
        <taxon>Planctomycetota</taxon>
        <taxon>Planctomycetia</taxon>
        <taxon>Pirellulales</taxon>
        <taxon>Pirellulaceae</taxon>
        <taxon>Novipirellula</taxon>
    </lineage>
</organism>
<sequence length="68" mass="7681">MMKIPSWTRRVVINTQLQNVETMVCKSHRSERIADHRNSPPVSRIDALAGSRQPNVSAMGDPEIVRLV</sequence>
<name>A0ABP9VTT3_9BACT</name>
<evidence type="ECO:0000313" key="1">
    <source>
        <dbReference type="EMBL" id="GAA5508549.1"/>
    </source>
</evidence>
<dbReference type="EMBL" id="BAABRO010000010">
    <property type="protein sequence ID" value="GAA5508549.1"/>
    <property type="molecule type" value="Genomic_DNA"/>
</dbReference>
<proteinExistence type="predicted"/>
<dbReference type="Proteomes" id="UP001416858">
    <property type="component" value="Unassembled WGS sequence"/>
</dbReference>